<dbReference type="Proteomes" id="UP001059844">
    <property type="component" value="Chromosome"/>
</dbReference>
<accession>A0ABY5IZ27</accession>
<dbReference type="RefSeq" id="WP_256552412.1">
    <property type="nucleotide sequence ID" value="NZ_CP101751.1"/>
</dbReference>
<proteinExistence type="predicted"/>
<sequence>MVVLKRLLLITGVVLFLFTRCKPFENSRFGYQKDKLTISTAEGESFSFHSEDPNFICLGFLNNFQDSIVVLCDNKRILNFKRHDTISYKEMSHDELFKIIRINRKRSENKIKIFLLSEKSEISFDLVEGKSLYLISRYNKQWYLTLWGD</sequence>
<name>A0ABY5IZ27_9FLAO</name>
<gene>
    <name evidence="1" type="ORF">NOX80_06035</name>
</gene>
<dbReference type="EMBL" id="CP101751">
    <property type="protein sequence ID" value="UUC46757.1"/>
    <property type="molecule type" value="Genomic_DNA"/>
</dbReference>
<evidence type="ECO:0000313" key="2">
    <source>
        <dbReference type="Proteomes" id="UP001059844"/>
    </source>
</evidence>
<keyword evidence="2" id="KW-1185">Reference proteome</keyword>
<evidence type="ECO:0008006" key="3">
    <source>
        <dbReference type="Google" id="ProtNLM"/>
    </source>
</evidence>
<evidence type="ECO:0000313" key="1">
    <source>
        <dbReference type="EMBL" id="UUC46757.1"/>
    </source>
</evidence>
<protein>
    <recommendedName>
        <fullName evidence="3">Lipoprotein</fullName>
    </recommendedName>
</protein>
<reference evidence="1" key="1">
    <citation type="submission" date="2022-07" db="EMBL/GenBank/DDBJ databases">
        <title>Isolation, identification, and degradation of a PFOSA degrading strain from sewage treatment plant.</title>
        <authorList>
            <person name="Zhang L."/>
            <person name="Huo Y."/>
        </authorList>
    </citation>
    <scope>NUCLEOTIDE SEQUENCE</scope>
    <source>
        <strain evidence="1">C1</strain>
    </source>
</reference>
<organism evidence="1 2">
    <name type="scientific">Flavobacterium cerinum</name>
    <dbReference type="NCBI Taxonomy" id="2502784"/>
    <lineage>
        <taxon>Bacteria</taxon>
        <taxon>Pseudomonadati</taxon>
        <taxon>Bacteroidota</taxon>
        <taxon>Flavobacteriia</taxon>
        <taxon>Flavobacteriales</taxon>
        <taxon>Flavobacteriaceae</taxon>
        <taxon>Flavobacterium</taxon>
    </lineage>
</organism>